<proteinExistence type="inferred from homology"/>
<evidence type="ECO:0000256" key="3">
    <source>
        <dbReference type="ARBA" id="ARBA00012741"/>
    </source>
</evidence>
<evidence type="ECO:0000256" key="1">
    <source>
        <dbReference type="ARBA" id="ARBA00001657"/>
    </source>
</evidence>
<feature type="chain" id="PRO_5040219638" description="alpha-glucosidase" evidence="7">
    <location>
        <begin position="23"/>
        <end position="607"/>
    </location>
</feature>
<feature type="compositionally biased region" description="Basic and acidic residues" evidence="6">
    <location>
        <begin position="406"/>
        <end position="416"/>
    </location>
</feature>
<dbReference type="AlphaFoldDB" id="A0A9P0A3B4"/>
<keyword evidence="5" id="KW-0326">Glycosidase</keyword>
<evidence type="ECO:0000256" key="2">
    <source>
        <dbReference type="ARBA" id="ARBA00008061"/>
    </source>
</evidence>
<evidence type="ECO:0000256" key="7">
    <source>
        <dbReference type="SAM" id="SignalP"/>
    </source>
</evidence>
<evidence type="ECO:0000313" key="10">
    <source>
        <dbReference type="Proteomes" id="UP001152759"/>
    </source>
</evidence>
<dbReference type="Gene3D" id="3.90.400.10">
    <property type="entry name" value="Oligo-1,6-glucosidase, Domain 2"/>
    <property type="match status" value="1"/>
</dbReference>
<feature type="domain" description="Glycosyl hydrolase family 13 catalytic" evidence="8">
    <location>
        <begin position="44"/>
        <end position="431"/>
    </location>
</feature>
<protein>
    <recommendedName>
        <fullName evidence="3">alpha-glucosidase</fullName>
        <ecNumber evidence="3">3.2.1.20</ecNumber>
    </recommendedName>
</protein>
<dbReference type="InterPro" id="IPR045857">
    <property type="entry name" value="O16G_dom_2"/>
</dbReference>
<keyword evidence="4" id="KW-0325">Glycoprotein</keyword>
<dbReference type="Proteomes" id="UP001152759">
    <property type="component" value="Chromosome 10"/>
</dbReference>
<dbReference type="Gene3D" id="3.20.20.80">
    <property type="entry name" value="Glycosidases"/>
    <property type="match status" value="1"/>
</dbReference>
<dbReference type="Gene3D" id="2.60.40.1180">
    <property type="entry name" value="Golgi alpha-mannosidase II"/>
    <property type="match status" value="1"/>
</dbReference>
<evidence type="ECO:0000256" key="4">
    <source>
        <dbReference type="ARBA" id="ARBA00023180"/>
    </source>
</evidence>
<dbReference type="PANTHER" id="PTHR10357">
    <property type="entry name" value="ALPHA-AMYLASE FAMILY MEMBER"/>
    <property type="match status" value="1"/>
</dbReference>
<keyword evidence="7" id="KW-0732">Signal</keyword>
<sequence>MSWAGTIQWMLIFKCFIFASIARDSNDKLPIRKLDWWEKALIYQIYPRSFKDSNGDGNGDLNGIIEKLDYVKEIGVQIVWIQPTYKSPMRDLGYDISDYRSVDPLFGTIDDFQRLIKEIHDRGMKIIMDFVPNHTSDESEWFKLSEQGVHPYKDYYIWKDAKLTSDNRSTYPNNWRSVFGGSVWTWNEPRKQYYMHQFSPEQVDLDFRNPFVQQEMESVLKYWLDMGVDGFRVDAVRHIYEAAHFKDEPWIREAKGDETDFVTLDHIYMISQPENADLIKSWRVLLDEYAKKDGRTRITCTEDYDEPYLIKNHLGNETHPGAQVAFYMKMTWMDYETNADSLDEMIRNMTEVFPARFYNWVLDNHDNKRVSSRYSPESVEAWSMLTLLLPGVASVYFGTELGMQDIKPRRDQRRDPQNAGNGRSGTRDGARAPMLWDDTRNAGFTTARKPWLPVNPNYWRTNVEAQKKDPNSHLHIFKRLVSLRNTPVIQYGDLQTYVPKEWVYMFTRSHRNKTIAVLMNLGSELEDVCIKHSALQLPDTMSVHTSSMSSGLKYGDTVKTTSSNETECIRMRPYSGLVLTTDRNHAARMTYSVILMFSFIYYFQSLI</sequence>
<dbReference type="InterPro" id="IPR013780">
    <property type="entry name" value="Glyco_hydro_b"/>
</dbReference>
<evidence type="ECO:0000256" key="6">
    <source>
        <dbReference type="SAM" id="MobiDB-lite"/>
    </source>
</evidence>
<comment type="catalytic activity">
    <reaction evidence="1">
        <text>Hydrolysis of terminal, non-reducing (1-&gt;4)-linked alpha-D-glucose residues with release of alpha-D-glucose.</text>
        <dbReference type="EC" id="3.2.1.20"/>
    </reaction>
</comment>
<dbReference type="InterPro" id="IPR006047">
    <property type="entry name" value="GH13_cat_dom"/>
</dbReference>
<dbReference type="EMBL" id="OU963871">
    <property type="protein sequence ID" value="CAH0383170.1"/>
    <property type="molecule type" value="Genomic_DNA"/>
</dbReference>
<comment type="similarity">
    <text evidence="2">Belongs to the glycosyl hydrolase 13 family.</text>
</comment>
<dbReference type="SUPFAM" id="SSF51445">
    <property type="entry name" value="(Trans)glycosidases"/>
    <property type="match status" value="1"/>
</dbReference>
<keyword evidence="10" id="KW-1185">Reference proteome</keyword>
<accession>A0A9P0A3B4</accession>
<dbReference type="GO" id="GO:0004558">
    <property type="term" value="F:alpha-1,4-glucosidase activity"/>
    <property type="evidence" value="ECO:0007669"/>
    <property type="project" value="UniProtKB-EC"/>
</dbReference>
<organism evidence="9 10">
    <name type="scientific">Bemisia tabaci</name>
    <name type="common">Sweetpotato whitefly</name>
    <name type="synonym">Aleurodes tabaci</name>
    <dbReference type="NCBI Taxonomy" id="7038"/>
    <lineage>
        <taxon>Eukaryota</taxon>
        <taxon>Metazoa</taxon>
        <taxon>Ecdysozoa</taxon>
        <taxon>Arthropoda</taxon>
        <taxon>Hexapoda</taxon>
        <taxon>Insecta</taxon>
        <taxon>Pterygota</taxon>
        <taxon>Neoptera</taxon>
        <taxon>Paraneoptera</taxon>
        <taxon>Hemiptera</taxon>
        <taxon>Sternorrhyncha</taxon>
        <taxon>Aleyrodoidea</taxon>
        <taxon>Aleyrodidae</taxon>
        <taxon>Aleyrodinae</taxon>
        <taxon>Bemisia</taxon>
    </lineage>
</organism>
<evidence type="ECO:0000313" key="9">
    <source>
        <dbReference type="EMBL" id="CAH0383170.1"/>
    </source>
</evidence>
<dbReference type="EC" id="3.2.1.20" evidence="3"/>
<dbReference type="GO" id="GO:0005975">
    <property type="term" value="P:carbohydrate metabolic process"/>
    <property type="evidence" value="ECO:0007669"/>
    <property type="project" value="InterPro"/>
</dbReference>
<dbReference type="PANTHER" id="PTHR10357:SF179">
    <property type="entry name" value="NEUTRAL AND BASIC AMINO ACID TRANSPORT PROTEIN RBAT"/>
    <property type="match status" value="1"/>
</dbReference>
<keyword evidence="5" id="KW-0378">Hydrolase</keyword>
<gene>
    <name evidence="9" type="ORF">BEMITA_LOCUS2640</name>
</gene>
<dbReference type="SMART" id="SM00642">
    <property type="entry name" value="Aamy"/>
    <property type="match status" value="1"/>
</dbReference>
<dbReference type="FunFam" id="3.90.400.10:FF:000001">
    <property type="entry name" value="Maltase A3, isoform A"/>
    <property type="match status" value="1"/>
</dbReference>
<reference evidence="9" key="1">
    <citation type="submission" date="2021-12" db="EMBL/GenBank/DDBJ databases">
        <authorList>
            <person name="King R."/>
        </authorList>
    </citation>
    <scope>NUCLEOTIDE SEQUENCE</scope>
</reference>
<dbReference type="Pfam" id="PF00128">
    <property type="entry name" value="Alpha-amylase"/>
    <property type="match status" value="1"/>
</dbReference>
<evidence type="ECO:0000256" key="5">
    <source>
        <dbReference type="ARBA" id="ARBA00023295"/>
    </source>
</evidence>
<feature type="region of interest" description="Disordered" evidence="6">
    <location>
        <begin position="406"/>
        <end position="433"/>
    </location>
</feature>
<dbReference type="InterPro" id="IPR017853">
    <property type="entry name" value="GH"/>
</dbReference>
<name>A0A9P0A3B4_BEMTA</name>
<feature type="signal peptide" evidence="7">
    <location>
        <begin position="1"/>
        <end position="22"/>
    </location>
</feature>
<evidence type="ECO:0000259" key="8">
    <source>
        <dbReference type="SMART" id="SM00642"/>
    </source>
</evidence>